<evidence type="ECO:0000256" key="3">
    <source>
        <dbReference type="ARBA" id="ARBA00022692"/>
    </source>
</evidence>
<gene>
    <name evidence="7" type="ORF">LMUR_07576</name>
</gene>
<dbReference type="Pfam" id="PF01810">
    <property type="entry name" value="LysE"/>
    <property type="match status" value="1"/>
</dbReference>
<feature type="transmembrane region" description="Helical" evidence="6">
    <location>
        <begin position="12"/>
        <end position="29"/>
    </location>
</feature>
<dbReference type="EMBL" id="AODG01000009">
    <property type="protein sequence ID" value="EUJ28055.1"/>
    <property type="molecule type" value="Genomic_DNA"/>
</dbReference>
<keyword evidence="3 6" id="KW-0812">Transmembrane</keyword>
<evidence type="ECO:0000313" key="7">
    <source>
        <dbReference type="EMBL" id="EUJ28055.1"/>
    </source>
</evidence>
<evidence type="ECO:0000256" key="2">
    <source>
        <dbReference type="ARBA" id="ARBA00022475"/>
    </source>
</evidence>
<keyword evidence="4 6" id="KW-1133">Transmembrane helix</keyword>
<keyword evidence="2" id="KW-1003">Cell membrane</keyword>
<feature type="transmembrane region" description="Helical" evidence="6">
    <location>
        <begin position="71"/>
        <end position="93"/>
    </location>
</feature>
<comment type="subcellular location">
    <subcellularLocation>
        <location evidence="1">Cell membrane</location>
        <topology evidence="1">Multi-pass membrane protein</topology>
    </subcellularLocation>
</comment>
<evidence type="ECO:0000256" key="1">
    <source>
        <dbReference type="ARBA" id="ARBA00004651"/>
    </source>
</evidence>
<protein>
    <submittedName>
        <fullName evidence="7">Amino acid transporter LysE</fullName>
    </submittedName>
</protein>
<evidence type="ECO:0000256" key="6">
    <source>
        <dbReference type="SAM" id="Phobius"/>
    </source>
</evidence>
<feature type="transmembrane region" description="Helical" evidence="6">
    <location>
        <begin position="113"/>
        <end position="135"/>
    </location>
</feature>
<dbReference type="RefSeq" id="WP_036105851.1">
    <property type="nucleotide sequence ID" value="NZ_AODG01000009.1"/>
</dbReference>
<sequence>MHGIINYESFLITGILINLIPGVDTMYIISRSVSQGKAAGIYSVMGIMTGSLTHTVLVSLGLSIILTKSLLLFNIIKLIGVSYLIYLGITMLLNKKGDKLEVVATKVISIRKIYLQGLLTSLTNPKVALFFVAFLPQFVDKNAASPLSFLLLGGTFTLTGLIWCLFIANFAAYVTKKLRNSPKIKTSLDKLTGAILIAMGIKLFLTKAPK</sequence>
<evidence type="ECO:0000256" key="4">
    <source>
        <dbReference type="ARBA" id="ARBA00022989"/>
    </source>
</evidence>
<proteinExistence type="predicted"/>
<reference evidence="7 8" key="1">
    <citation type="submission" date="2012-12" db="EMBL/GenBank/DDBJ databases">
        <title>Novel taxa of Listeriaceae from agricultural environments in the United States.</title>
        <authorList>
            <person name="den Bakker H.C."/>
            <person name="Allred A."/>
            <person name="Warchocki S."/>
            <person name="Wright E.M."/>
            <person name="Burrell A."/>
            <person name="Nightingale K.K."/>
            <person name="Kephart D."/>
            <person name="Wiedmann M."/>
        </authorList>
    </citation>
    <scope>NUCLEOTIDE SEQUENCE [LARGE SCALE GENOMIC DNA]</scope>
    <source>
        <strain evidence="7 8">FSL F6-1183</strain>
    </source>
</reference>
<feature type="transmembrane region" description="Helical" evidence="6">
    <location>
        <begin position="41"/>
        <end position="65"/>
    </location>
</feature>
<dbReference type="InterPro" id="IPR001123">
    <property type="entry name" value="LeuE-type"/>
</dbReference>
<dbReference type="AlphaFoldDB" id="A0A829R5M8"/>
<dbReference type="Proteomes" id="UP000019251">
    <property type="component" value="Unassembled WGS sequence"/>
</dbReference>
<feature type="transmembrane region" description="Helical" evidence="6">
    <location>
        <begin position="147"/>
        <end position="175"/>
    </location>
</feature>
<dbReference type="GO" id="GO:0005886">
    <property type="term" value="C:plasma membrane"/>
    <property type="evidence" value="ECO:0007669"/>
    <property type="project" value="UniProtKB-SubCell"/>
</dbReference>
<accession>A0A829R5M8</accession>
<keyword evidence="5 6" id="KW-0472">Membrane</keyword>
<organism evidence="7 8">
    <name type="scientific">Listeria grayi FSL F6-1183</name>
    <dbReference type="NCBI Taxonomy" id="1265827"/>
    <lineage>
        <taxon>Bacteria</taxon>
        <taxon>Bacillati</taxon>
        <taxon>Bacillota</taxon>
        <taxon>Bacilli</taxon>
        <taxon>Bacillales</taxon>
        <taxon>Listeriaceae</taxon>
        <taxon>Listeria</taxon>
    </lineage>
</organism>
<dbReference type="PANTHER" id="PTHR30086">
    <property type="entry name" value="ARGININE EXPORTER PROTEIN ARGO"/>
    <property type="match status" value="1"/>
</dbReference>
<name>A0A829R5M8_LISGR</name>
<evidence type="ECO:0000256" key="5">
    <source>
        <dbReference type="ARBA" id="ARBA00023136"/>
    </source>
</evidence>
<dbReference type="GO" id="GO:0015171">
    <property type="term" value="F:amino acid transmembrane transporter activity"/>
    <property type="evidence" value="ECO:0007669"/>
    <property type="project" value="TreeGrafter"/>
</dbReference>
<dbReference type="PIRSF" id="PIRSF006324">
    <property type="entry name" value="LeuE"/>
    <property type="match status" value="1"/>
</dbReference>
<evidence type="ECO:0000313" key="8">
    <source>
        <dbReference type="Proteomes" id="UP000019251"/>
    </source>
</evidence>
<dbReference type="PANTHER" id="PTHR30086:SF20">
    <property type="entry name" value="ARGININE EXPORTER PROTEIN ARGO-RELATED"/>
    <property type="match status" value="1"/>
</dbReference>
<comment type="caution">
    <text evidence="7">The sequence shown here is derived from an EMBL/GenBank/DDBJ whole genome shotgun (WGS) entry which is preliminary data.</text>
</comment>